<protein>
    <submittedName>
        <fullName evidence="3">Ig domain protein, group 2 domain protein</fullName>
    </submittedName>
</protein>
<dbReference type="Proteomes" id="UP000001557">
    <property type="component" value="Plasmid pSbal02"/>
</dbReference>
<evidence type="ECO:0000313" key="3">
    <source>
        <dbReference type="EMBL" id="ABN63949.1"/>
    </source>
</evidence>
<feature type="domain" description="BIG2" evidence="2">
    <location>
        <begin position="1086"/>
        <end position="1167"/>
    </location>
</feature>
<feature type="domain" description="BIG2" evidence="2">
    <location>
        <begin position="911"/>
        <end position="992"/>
    </location>
</feature>
<feature type="domain" description="BIG2" evidence="2">
    <location>
        <begin position="737"/>
        <end position="818"/>
    </location>
</feature>
<evidence type="ECO:0000256" key="1">
    <source>
        <dbReference type="SAM" id="SignalP"/>
    </source>
</evidence>
<proteinExistence type="predicted"/>
<accession>A3DB36</accession>
<feature type="domain" description="BIG2" evidence="2">
    <location>
        <begin position="302"/>
        <end position="383"/>
    </location>
</feature>
<sequence length="1316" mass="133003">MTKVFKYFVSIIVLPLLMLLTGCDSGGDFTAKLERIDISASPLTTLGVSQLTLAAGNKQAFEAVGYYSDGSSHALTDLSVSDWHTSDQDVGYFNDPGVLIGGDTPGIVTVYASKDGITSNVVSVTVTDAVITAIQVTPSPVVVPKGEYQALQAIATYSDGSSANVTRVVTWTPTDTAVAVVTDGVLRGVGVGDTELTASRGDITSDTVAVTVTDAVITAIQVTPSPVVVPKGEYQALQAIATYSDGSSANVTSVVTWTPTDTAVAVVTDGVLRGVGVGDTELTASRGDITSDTVAVTVTDAVITAIQVTPSPVVVPKGEYQALQAIATYSDGSSANVTRVVTWTSADTAVAVVTPDGFLSGVEVGSTTVTATKDGITSNVVAVTVTDAVITAIQVTPSPVVVPKGEYQALQAIATYSDGSSANVTRVVTWTSADTAVAVVTPDGFLSGVEVGSTTVTATKDGITSNVVAVTVTDAVITAIQVTPLPVVVPKGEYQALQAIATYSDGSSANVTSVVTWTSADTAVAVVTPDGFLSGVEVGSTTVTATKDGITSNVVAVTVTDAVITAIQVTPATVNVAKGQTAQLVATATYSDTTSSDVTSSVAWTVGATATATVSPAGLLSGVEVGSTTVTATKDGITSNVVAVTVTDAVITAIQVTPSPVVVPKGEYQALQAIATYSDGSSANVTSVVTWTPTDTAVAVVTPDGFLSGVEVGSTTVTATKDGITSNVVAVTVTDAVITAIQVTPSPVVVPKGEYQALQAIATYSDGSSANVTRVVTWTSADTAVAVVTPDGFLSGVEVGSTTVTATKDGITSNVVAVTVTDAVITAIQVTPLPVVVPKGEYQALQAIATYSDGSSANVTRVVTWTSADTAVAVVTPDGFLSGVEVGSTTVTATKDGITSNVVAVTVTDAVITAIQVTPATVNVAKGQTAQLVATATYSDTTSSDVTSSVAWTVGATATATVSPAGLLSGVEVGSTTVTATKDGITSNVVAVTVTDAVITAIQVTPSPVVVPKGEYQALQAIATYSDGSSANVTSVVTWTPTDTAVAVVTPDGFLSGVEVGSTTVTATKDGITSNVVAVTVTADAVITAIQVTPSPVVVPKGEYQALQAIATYSDGSSANVTRVVTWTSADTAVAVVTPDGFLSGVEVGSTTVTATKDVITSNTVNVTVCSSLAGACIDIFDTGGGKLFTSSPSVAYLDSIDGSATNNTNTENGTYGPAGNFYLFDWTNAKTLCNTYNTLHLGERTNWRLATKDELKKELFGTYNNMFSARGWPANTYYWSVTPDGSGYYGVDLSNGYVSSNGPGDTYYASCVSNP</sequence>
<feature type="domain" description="BIG2" evidence="2">
    <location>
        <begin position="563"/>
        <end position="644"/>
    </location>
</feature>
<dbReference type="SUPFAM" id="SSF49373">
    <property type="entry name" value="Invasin/intimin cell-adhesion fragments"/>
    <property type="match status" value="8"/>
</dbReference>
<keyword evidence="3" id="KW-0614">Plasmid</keyword>
<feature type="chain" id="PRO_5002652206" evidence="1">
    <location>
        <begin position="27"/>
        <end position="1316"/>
    </location>
</feature>
<feature type="domain" description="BIG2" evidence="2">
    <location>
        <begin position="650"/>
        <end position="731"/>
    </location>
</feature>
<geneLocation type="plasmid" evidence="3 4">
    <name>pSbal02</name>
</geneLocation>
<keyword evidence="4" id="KW-1185">Reference proteome</keyword>
<feature type="domain" description="BIG2" evidence="2">
    <location>
        <begin position="216"/>
        <end position="296"/>
    </location>
</feature>
<dbReference type="HOGENOM" id="CLU_005097_0_0_6"/>
<feature type="domain" description="BIG2" evidence="2">
    <location>
        <begin position="389"/>
        <end position="470"/>
    </location>
</feature>
<feature type="domain" description="BIG2" evidence="2">
    <location>
        <begin position="42"/>
        <end position="124"/>
    </location>
</feature>
<reference evidence="3 4" key="1">
    <citation type="submission" date="2007-02" db="EMBL/GenBank/DDBJ databases">
        <title>Complete sequence of plasmid pSbal02 of Shewanella baltica OS155.</title>
        <authorList>
            <consortium name="US DOE Joint Genome Institute"/>
            <person name="Copeland A."/>
            <person name="Lucas S."/>
            <person name="Lapidus A."/>
            <person name="Barry K."/>
            <person name="Detter J.C."/>
            <person name="Glavina del Rio T."/>
            <person name="Hammon N."/>
            <person name="Israni S."/>
            <person name="Dalin E."/>
            <person name="Tice H."/>
            <person name="Pitluck S."/>
            <person name="Sims D.R."/>
            <person name="Brettin T."/>
            <person name="Bruce D."/>
            <person name="Han C."/>
            <person name="Tapia R."/>
            <person name="Brainard J."/>
            <person name="Schmutz J."/>
            <person name="Larimer F."/>
            <person name="Land M."/>
            <person name="Hauser L."/>
            <person name="Kyrpides N."/>
            <person name="Mikhailova N."/>
            <person name="Brettar I."/>
            <person name="Klappenbach J."/>
            <person name="Konstantinidis K."/>
            <person name="Rodrigues J."/>
            <person name="Tiedje J."/>
            <person name="Richardson P."/>
        </authorList>
    </citation>
    <scope>NUCLEOTIDE SEQUENCE [LARGE SCALE GENOMIC DNA]</scope>
    <source>
        <strain evidence="4">OS155 / ATCC BAA-1091</strain>
        <plasmid evidence="3 4">pSbal02</plasmid>
    </source>
</reference>
<dbReference type="EMBL" id="CP000565">
    <property type="protein sequence ID" value="ABN63949.1"/>
    <property type="molecule type" value="Genomic_DNA"/>
</dbReference>
<keyword evidence="1" id="KW-0732">Signal</keyword>
<feature type="domain" description="BIG2" evidence="2">
    <location>
        <begin position="130"/>
        <end position="210"/>
    </location>
</feature>
<feature type="signal peptide" evidence="1">
    <location>
        <begin position="1"/>
        <end position="26"/>
    </location>
</feature>
<evidence type="ECO:0000259" key="2">
    <source>
        <dbReference type="SMART" id="SM00635"/>
    </source>
</evidence>
<feature type="domain" description="BIG2" evidence="2">
    <location>
        <begin position="476"/>
        <end position="557"/>
    </location>
</feature>
<dbReference type="InterPro" id="IPR003343">
    <property type="entry name" value="Big_2"/>
</dbReference>
<feature type="domain" description="BIG2" evidence="2">
    <location>
        <begin position="998"/>
        <end position="1079"/>
    </location>
</feature>
<dbReference type="Gene3D" id="2.60.40.1080">
    <property type="match status" value="13"/>
</dbReference>
<name>A3DB36_SHEB5</name>
<gene>
    <name evidence="3" type="ordered locus">Sbal_4398</name>
</gene>
<dbReference type="InterPro" id="IPR008964">
    <property type="entry name" value="Invasin/intimin_cell_adhesion"/>
</dbReference>
<dbReference type="Pfam" id="PF02368">
    <property type="entry name" value="Big_2"/>
    <property type="match status" value="10"/>
</dbReference>
<dbReference type="PROSITE" id="PS51257">
    <property type="entry name" value="PROKAR_LIPOPROTEIN"/>
    <property type="match status" value="1"/>
</dbReference>
<dbReference type="SMART" id="SM00635">
    <property type="entry name" value="BID_2"/>
    <property type="match status" value="13"/>
</dbReference>
<dbReference type="KEGG" id="sbl:Sbal_4398"/>
<evidence type="ECO:0000313" key="4">
    <source>
        <dbReference type="Proteomes" id="UP000001557"/>
    </source>
</evidence>
<organism evidence="3 4">
    <name type="scientific">Shewanella baltica (strain OS155 / ATCC BAA-1091)</name>
    <dbReference type="NCBI Taxonomy" id="325240"/>
    <lineage>
        <taxon>Bacteria</taxon>
        <taxon>Pseudomonadati</taxon>
        <taxon>Pseudomonadota</taxon>
        <taxon>Gammaproteobacteria</taxon>
        <taxon>Alteromonadales</taxon>
        <taxon>Shewanellaceae</taxon>
        <taxon>Shewanella</taxon>
    </lineage>
</organism>
<feature type="domain" description="BIG2" evidence="2">
    <location>
        <begin position="824"/>
        <end position="905"/>
    </location>
</feature>